<dbReference type="AlphaFoldDB" id="A0ABC8A9M3"/>
<evidence type="ECO:0000259" key="1">
    <source>
        <dbReference type="Pfam" id="PF00535"/>
    </source>
</evidence>
<reference evidence="2 3" key="1">
    <citation type="submission" date="2014-07" db="EMBL/GenBank/DDBJ databases">
        <title>Genome sequence of Lactococcus lactis subsp. lactis NCDO 2118, a GABA-producing strain.</title>
        <authorList>
            <person name="Oliveira L.C."/>
            <person name="Saraiva T.D.L."/>
            <person name="Soares S.C."/>
            <person name="Ramos R.T.J."/>
            <person name="Sa P.H.C.G."/>
            <person name="Carneiro A.R."/>
            <person name="Miranda F."/>
            <person name="Freire M."/>
            <person name="Renan W."/>
            <person name="Oliveira A.F.Jr."/>
            <person name="Santos A.R."/>
            <person name="Pinto A.C."/>
            <person name="Souza B.M."/>
            <person name="Castro C.P."/>
            <person name="Diniz C.A.A."/>
            <person name="Rocha C.S."/>
            <person name="Mariano D.C.B."/>
            <person name="Aguiar E.L."/>
            <person name="Folador E.L."/>
            <person name="Barbosa E.G.V."/>
            <person name="Aburjaile F.F."/>
            <person name="Goncalves L.A."/>
            <person name="Guimaraes L.C."/>
            <person name="Azevedo M.S.P."/>
            <person name="Agresti P.C.M."/>
            <person name="Faria R.F."/>
            <person name="Tiwari S."/>
            <person name="Almeida S.S."/>
            <person name="Hassan S.S."/>
            <person name="Pereira V.B."/>
            <person name="Abreu V.A.C."/>
            <person name="Pereira U.P."/>
            <person name="Dorella F.A."/>
            <person name="Carvalho A.F."/>
            <person name="Pereira F.L."/>
            <person name="Leal C.A.G."/>
            <person name="Figueiredo H.C.P."/>
            <person name="Silva A."/>
            <person name="Miyoshi A."/>
            <person name="Azevedo V."/>
        </authorList>
    </citation>
    <scope>NUCLEOTIDE SEQUENCE [LARGE SCALE GENOMIC DNA]</scope>
    <source>
        <strain evidence="2 3">NCDO 2118</strain>
    </source>
</reference>
<dbReference type="Pfam" id="PF00535">
    <property type="entry name" value="Glycos_transf_2"/>
    <property type="match status" value="1"/>
</dbReference>
<dbReference type="InterPro" id="IPR001173">
    <property type="entry name" value="Glyco_trans_2-like"/>
</dbReference>
<dbReference type="EMBL" id="CP009054">
    <property type="protein sequence ID" value="AII13631.1"/>
    <property type="molecule type" value="Genomic_DNA"/>
</dbReference>
<organism evidence="2 3">
    <name type="scientific">Lactococcus lactis subsp. lactis NCDO 2118</name>
    <dbReference type="NCBI Taxonomy" id="1117941"/>
    <lineage>
        <taxon>Bacteria</taxon>
        <taxon>Bacillati</taxon>
        <taxon>Bacillota</taxon>
        <taxon>Bacilli</taxon>
        <taxon>Lactobacillales</taxon>
        <taxon>Streptococcaceae</taxon>
        <taxon>Lactococcus</taxon>
    </lineage>
</organism>
<dbReference type="CDD" id="cd00761">
    <property type="entry name" value="Glyco_tranf_GTA_type"/>
    <property type="match status" value="1"/>
</dbReference>
<name>A0ABC8A9M3_LACLL</name>
<sequence length="319" mass="37524">MENIKVSVIVPIYNSEKYIRFCLKSLIQQTLRPIEIILVNDGSTDNSIKNISDLIDNYDFIQLIEIENSGAAEARNQGLFTAQGKYISFVDSDDFVKATFLEKLYQECENKNLDIICGSFEATYKNKSSKKMIRSPELLNIGVGDGASLFKKQIQLRNYIPMIWAYLYRRSFLEDNALYLSAKTIHEDEEFSSRVWINAKRAEIIESYDYIYQREHEGSIIESRNESSIGDLENILRSFMEYEEKLRGRNKEAFDYALLYILDHYVYYSRLLKKINKPLVKNIYHQLKEAKILTLKQKIKYFLIIRSVRLYFLVQNYQG</sequence>
<dbReference type="Proteomes" id="UP000028594">
    <property type="component" value="Chromosome"/>
</dbReference>
<protein>
    <submittedName>
        <fullName evidence="2">Glycosyltransferase</fullName>
    </submittedName>
</protein>
<feature type="domain" description="Glycosyltransferase 2-like" evidence="1">
    <location>
        <begin position="7"/>
        <end position="143"/>
    </location>
</feature>
<dbReference type="InterPro" id="IPR029044">
    <property type="entry name" value="Nucleotide-diphossugar_trans"/>
</dbReference>
<dbReference type="PANTHER" id="PTHR22916">
    <property type="entry name" value="GLYCOSYLTRANSFERASE"/>
    <property type="match status" value="1"/>
</dbReference>
<gene>
    <name evidence="2" type="ORF">NCDO2118_2179</name>
</gene>
<accession>A0ABC8A9M3</accession>
<evidence type="ECO:0000313" key="2">
    <source>
        <dbReference type="EMBL" id="AII13631.1"/>
    </source>
</evidence>
<dbReference type="GO" id="GO:0016758">
    <property type="term" value="F:hexosyltransferase activity"/>
    <property type="evidence" value="ECO:0007669"/>
    <property type="project" value="UniProtKB-ARBA"/>
</dbReference>
<dbReference type="Gene3D" id="3.90.550.10">
    <property type="entry name" value="Spore Coat Polysaccharide Biosynthesis Protein SpsA, Chain A"/>
    <property type="match status" value="1"/>
</dbReference>
<proteinExistence type="predicted"/>
<dbReference type="RefSeq" id="WP_012898606.1">
    <property type="nucleotide sequence ID" value="NZ_CP009054.1"/>
</dbReference>
<dbReference type="PANTHER" id="PTHR22916:SF3">
    <property type="entry name" value="UDP-GLCNAC:BETAGAL BETA-1,3-N-ACETYLGLUCOSAMINYLTRANSFERASE-LIKE PROTEIN 1"/>
    <property type="match status" value="1"/>
</dbReference>
<evidence type="ECO:0000313" key="3">
    <source>
        <dbReference type="Proteomes" id="UP000028594"/>
    </source>
</evidence>
<dbReference type="SUPFAM" id="SSF53448">
    <property type="entry name" value="Nucleotide-diphospho-sugar transferases"/>
    <property type="match status" value="1"/>
</dbReference>
<dbReference type="KEGG" id="llx:NCDO2118_2179"/>